<evidence type="ECO:0000256" key="1">
    <source>
        <dbReference type="SAM" id="MobiDB-lite"/>
    </source>
</evidence>
<dbReference type="AlphaFoldDB" id="A0A0A9FFJ2"/>
<sequence length="27" mass="3075">MFCHKHRKVQSATVHGLQGSKLQPSRI</sequence>
<protein>
    <submittedName>
        <fullName evidence="2">Uncharacterized protein</fullName>
    </submittedName>
</protein>
<evidence type="ECO:0000313" key="2">
    <source>
        <dbReference type="EMBL" id="JAE08906.1"/>
    </source>
</evidence>
<organism evidence="2">
    <name type="scientific">Arundo donax</name>
    <name type="common">Giant reed</name>
    <name type="synonym">Donax arundinaceus</name>
    <dbReference type="NCBI Taxonomy" id="35708"/>
    <lineage>
        <taxon>Eukaryota</taxon>
        <taxon>Viridiplantae</taxon>
        <taxon>Streptophyta</taxon>
        <taxon>Embryophyta</taxon>
        <taxon>Tracheophyta</taxon>
        <taxon>Spermatophyta</taxon>
        <taxon>Magnoliopsida</taxon>
        <taxon>Liliopsida</taxon>
        <taxon>Poales</taxon>
        <taxon>Poaceae</taxon>
        <taxon>PACMAD clade</taxon>
        <taxon>Arundinoideae</taxon>
        <taxon>Arundineae</taxon>
        <taxon>Arundo</taxon>
    </lineage>
</organism>
<proteinExistence type="predicted"/>
<dbReference type="EMBL" id="GBRH01188990">
    <property type="protein sequence ID" value="JAE08906.1"/>
    <property type="molecule type" value="Transcribed_RNA"/>
</dbReference>
<name>A0A0A9FFJ2_ARUDO</name>
<accession>A0A0A9FFJ2</accession>
<feature type="region of interest" description="Disordered" evidence="1">
    <location>
        <begin position="1"/>
        <end position="27"/>
    </location>
</feature>
<reference evidence="2" key="2">
    <citation type="journal article" date="2015" name="Data Brief">
        <title>Shoot transcriptome of the giant reed, Arundo donax.</title>
        <authorList>
            <person name="Barrero R.A."/>
            <person name="Guerrero F.D."/>
            <person name="Moolhuijzen P."/>
            <person name="Goolsby J.A."/>
            <person name="Tidwell J."/>
            <person name="Bellgard S.E."/>
            <person name="Bellgard M.I."/>
        </authorList>
    </citation>
    <scope>NUCLEOTIDE SEQUENCE</scope>
    <source>
        <tissue evidence="2">Shoot tissue taken approximately 20 cm above the soil surface</tissue>
    </source>
</reference>
<reference evidence="2" key="1">
    <citation type="submission" date="2014-09" db="EMBL/GenBank/DDBJ databases">
        <authorList>
            <person name="Magalhaes I.L.F."/>
            <person name="Oliveira U."/>
            <person name="Santos F.R."/>
            <person name="Vidigal T.H.D.A."/>
            <person name="Brescovit A.D."/>
            <person name="Santos A.J."/>
        </authorList>
    </citation>
    <scope>NUCLEOTIDE SEQUENCE</scope>
    <source>
        <tissue evidence="2">Shoot tissue taken approximately 20 cm above the soil surface</tissue>
    </source>
</reference>